<dbReference type="OrthoDB" id="5372414at2"/>
<sequence length="275" mass="31073">MRYKILVFGIVFFVSVLVVMELDKSVQAKILGISDYIKVSLLDSKESVIDIYDRHFNQAERIEELNAKLVDYDKLFLENQALKNDITKLRNVINKGGIVQASSNIHHARIISFTTLGKRDRVWLDTNLAEYHQNDNLENKIFGIVKDNAALGVAIVQDGRVEGFLNGNTNCNYDVYIGASRAMGIVTGSYNDNLLVEYVSNRSKIQKGDRVFTSGLDGIFFENIPVGVVESVRENYGYVSVEVKPYVSVNELSYVWIIDREVTPPPHNDEQDTGR</sequence>
<gene>
    <name evidence="6" type="primary">mreC</name>
    <name evidence="6" type="ORF">LS75_004065</name>
</gene>
<evidence type="ECO:0000313" key="7">
    <source>
        <dbReference type="Proteomes" id="UP000029925"/>
    </source>
</evidence>
<keyword evidence="7" id="KW-1185">Reference proteome</keyword>
<evidence type="ECO:0000256" key="2">
    <source>
        <dbReference type="ARBA" id="ARBA00013855"/>
    </source>
</evidence>
<protein>
    <recommendedName>
        <fullName evidence="2">Cell shape-determining protein MreC</fullName>
    </recommendedName>
    <alternativeName>
        <fullName evidence="4">Cell shape protein MreC</fullName>
    </alternativeName>
</protein>
<comment type="caution">
    <text evidence="6">The sequence shown here is derived from an EMBL/GenBank/DDBJ whole genome shotgun (WGS) entry which is preliminary data.</text>
</comment>
<dbReference type="PANTHER" id="PTHR34138">
    <property type="entry name" value="CELL SHAPE-DETERMINING PROTEIN MREC"/>
    <property type="match status" value="1"/>
</dbReference>
<dbReference type="GO" id="GO:0005886">
    <property type="term" value="C:plasma membrane"/>
    <property type="evidence" value="ECO:0007669"/>
    <property type="project" value="TreeGrafter"/>
</dbReference>
<accession>A0A4U8S062</accession>
<dbReference type="NCBIfam" id="NF010507">
    <property type="entry name" value="PRK13922.10-6"/>
    <property type="match status" value="1"/>
</dbReference>
<dbReference type="GO" id="GO:0008360">
    <property type="term" value="P:regulation of cell shape"/>
    <property type="evidence" value="ECO:0007669"/>
    <property type="project" value="UniProtKB-KW"/>
</dbReference>
<feature type="domain" description="Rod shape-determining protein MreC beta-barrel core" evidence="5">
    <location>
        <begin position="168"/>
        <end position="258"/>
    </location>
</feature>
<dbReference type="InterPro" id="IPR042177">
    <property type="entry name" value="Cell/Rod_1"/>
</dbReference>
<dbReference type="GeneID" id="78152168"/>
<reference evidence="6 7" key="1">
    <citation type="journal article" date="2014" name="Genome Announc.">
        <title>Draft genome sequences of eight enterohepatic helicobacter species isolated from both laboratory and wild rodents.</title>
        <authorList>
            <person name="Sheh A."/>
            <person name="Shen Z."/>
            <person name="Fox J.G."/>
        </authorList>
    </citation>
    <scope>NUCLEOTIDE SEQUENCE [LARGE SCALE GENOMIC DNA]</scope>
    <source>
        <strain evidence="6 7">MIT 98-6810</strain>
    </source>
</reference>
<proteinExistence type="inferred from homology"/>
<evidence type="ECO:0000256" key="3">
    <source>
        <dbReference type="ARBA" id="ARBA00022960"/>
    </source>
</evidence>
<dbReference type="RefSeq" id="WP_058122098.1">
    <property type="nucleotide sequence ID" value="NZ_JRPF02000003.1"/>
</dbReference>
<comment type="similarity">
    <text evidence="1">Belongs to the MreC family.</text>
</comment>
<dbReference type="PANTHER" id="PTHR34138:SF1">
    <property type="entry name" value="CELL SHAPE-DETERMINING PROTEIN MREC"/>
    <property type="match status" value="1"/>
</dbReference>
<dbReference type="Proteomes" id="UP000029925">
    <property type="component" value="Unassembled WGS sequence"/>
</dbReference>
<dbReference type="InterPro" id="IPR055342">
    <property type="entry name" value="MreC_beta-barrel_core"/>
</dbReference>
<dbReference type="Gene3D" id="2.40.10.340">
    <property type="entry name" value="Rod shape-determining protein MreC, domain 1"/>
    <property type="match status" value="1"/>
</dbReference>
<dbReference type="InterPro" id="IPR042175">
    <property type="entry name" value="Cell/Rod_MreC_2"/>
</dbReference>
<name>A0A4U8S062_9HELI</name>
<dbReference type="STRING" id="76936.BN2458_PEG2068"/>
<evidence type="ECO:0000256" key="1">
    <source>
        <dbReference type="ARBA" id="ARBA00009369"/>
    </source>
</evidence>
<dbReference type="Pfam" id="PF04085">
    <property type="entry name" value="MreC"/>
    <property type="match status" value="1"/>
</dbReference>
<evidence type="ECO:0000259" key="5">
    <source>
        <dbReference type="Pfam" id="PF04085"/>
    </source>
</evidence>
<dbReference type="Gene3D" id="2.40.10.350">
    <property type="entry name" value="Rod shape-determining protein MreC, domain 2"/>
    <property type="match status" value="1"/>
</dbReference>
<evidence type="ECO:0000256" key="4">
    <source>
        <dbReference type="ARBA" id="ARBA00032089"/>
    </source>
</evidence>
<dbReference type="EMBL" id="JRPF02000003">
    <property type="protein sequence ID" value="TLD78931.1"/>
    <property type="molecule type" value="Genomic_DNA"/>
</dbReference>
<keyword evidence="3" id="KW-0133">Cell shape</keyword>
<evidence type="ECO:0000313" key="6">
    <source>
        <dbReference type="EMBL" id="TLD78931.1"/>
    </source>
</evidence>
<dbReference type="AlphaFoldDB" id="A0A4U8S062"/>
<organism evidence="6 7">
    <name type="scientific">Helicobacter typhlonius</name>
    <dbReference type="NCBI Taxonomy" id="76936"/>
    <lineage>
        <taxon>Bacteria</taxon>
        <taxon>Pseudomonadati</taxon>
        <taxon>Campylobacterota</taxon>
        <taxon>Epsilonproteobacteria</taxon>
        <taxon>Campylobacterales</taxon>
        <taxon>Helicobacteraceae</taxon>
        <taxon>Helicobacter</taxon>
    </lineage>
</organism>
<dbReference type="InterPro" id="IPR007221">
    <property type="entry name" value="MreC"/>
</dbReference>